<accession>A0A2H0M192</accession>
<keyword evidence="1" id="KW-0732">Signal</keyword>
<dbReference type="GO" id="GO:0019867">
    <property type="term" value="C:outer membrane"/>
    <property type="evidence" value="ECO:0007669"/>
    <property type="project" value="InterPro"/>
</dbReference>
<dbReference type="InterPro" id="IPR006315">
    <property type="entry name" value="OM_autotransptr_brl_dom"/>
</dbReference>
<sequence>MKISRFFLLFLSMLVFVSYSYAAGVGNPIKPLGNMKFAVAGEANFNYGRDMDANGESTSGNSVNSLELAEISQGYVKLILGLSDFANIFAKVGTAKINGLDIKFFSGEGITIESGGDFLYGFGGSLFYRLSREEMYFMDKYLNWYSDFDFFAGLNLDASFFNPDADEMTVAGESAANVSGELKTREFQVSIFSGIEFHVDENLSIVPYVNAFWNGLSLDTDGVRYDFDILNFDTNAQDEFGAGVGLEVNLSENISFNIEGRFLGGNSVSFGATGKF</sequence>
<proteinExistence type="predicted"/>
<organism evidence="2 3">
    <name type="scientific">Candidatus Ghiorseimicrobium undicola</name>
    <dbReference type="NCBI Taxonomy" id="1974746"/>
    <lineage>
        <taxon>Bacteria</taxon>
        <taxon>Pseudomonadati</taxon>
        <taxon>Candidatus Omnitrophota</taxon>
        <taxon>Candidatus Ghiorseimicrobium</taxon>
    </lineage>
</organism>
<feature type="signal peptide" evidence="1">
    <location>
        <begin position="1"/>
        <end position="22"/>
    </location>
</feature>
<feature type="chain" id="PRO_5013809497" evidence="1">
    <location>
        <begin position="23"/>
        <end position="276"/>
    </location>
</feature>
<reference evidence="2 3" key="1">
    <citation type="submission" date="2017-09" db="EMBL/GenBank/DDBJ databases">
        <title>Depth-based differentiation of microbial function through sediment-hosted aquifers and enrichment of novel symbionts in the deep terrestrial subsurface.</title>
        <authorList>
            <person name="Probst A.J."/>
            <person name="Ladd B."/>
            <person name="Jarett J.K."/>
            <person name="Geller-Mcgrath D.E."/>
            <person name="Sieber C.M."/>
            <person name="Emerson J.B."/>
            <person name="Anantharaman K."/>
            <person name="Thomas B.C."/>
            <person name="Malmstrom R."/>
            <person name="Stieglmeier M."/>
            <person name="Klingl A."/>
            <person name="Woyke T."/>
            <person name="Ryan C.M."/>
            <person name="Banfield J.F."/>
        </authorList>
    </citation>
    <scope>NUCLEOTIDE SEQUENCE [LARGE SCALE GENOMIC DNA]</scope>
    <source>
        <strain evidence="2">CG11_big_fil_rev_8_21_14_0_20_42_13</strain>
    </source>
</reference>
<gene>
    <name evidence="2" type="ORF">COV72_02780</name>
</gene>
<evidence type="ECO:0000313" key="2">
    <source>
        <dbReference type="EMBL" id="PIQ89495.1"/>
    </source>
</evidence>
<evidence type="ECO:0000313" key="3">
    <source>
        <dbReference type="Proteomes" id="UP000229641"/>
    </source>
</evidence>
<dbReference type="NCBIfam" id="TIGR01414">
    <property type="entry name" value="autotrans_barl"/>
    <property type="match status" value="1"/>
</dbReference>
<dbReference type="InterPro" id="IPR036709">
    <property type="entry name" value="Autotransporte_beta_dom_sf"/>
</dbReference>
<dbReference type="Proteomes" id="UP000229641">
    <property type="component" value="Unassembled WGS sequence"/>
</dbReference>
<comment type="caution">
    <text evidence="2">The sequence shown here is derived from an EMBL/GenBank/DDBJ whole genome shotgun (WGS) entry which is preliminary data.</text>
</comment>
<dbReference type="SUPFAM" id="SSF103515">
    <property type="entry name" value="Autotransporter"/>
    <property type="match status" value="1"/>
</dbReference>
<dbReference type="Gene3D" id="2.40.128.130">
    <property type="entry name" value="Autotransporter beta-domain"/>
    <property type="match status" value="1"/>
</dbReference>
<dbReference type="EMBL" id="PCWA01000036">
    <property type="protein sequence ID" value="PIQ89495.1"/>
    <property type="molecule type" value="Genomic_DNA"/>
</dbReference>
<evidence type="ECO:0000256" key="1">
    <source>
        <dbReference type="SAM" id="SignalP"/>
    </source>
</evidence>
<name>A0A2H0M192_9BACT</name>
<dbReference type="AlphaFoldDB" id="A0A2H0M192"/>
<protein>
    <submittedName>
        <fullName evidence="2">Uncharacterized protein</fullName>
    </submittedName>
</protein>